<protein>
    <submittedName>
        <fullName evidence="1">Uncharacterized protein</fullName>
    </submittedName>
</protein>
<gene>
    <name evidence="1" type="ORF">SAMN05216279_10619</name>
</gene>
<dbReference type="RefSeq" id="WP_169886958.1">
    <property type="nucleotide sequence ID" value="NZ_CP044074.1"/>
</dbReference>
<proteinExistence type="predicted"/>
<evidence type="ECO:0000313" key="2">
    <source>
        <dbReference type="Proteomes" id="UP000183046"/>
    </source>
</evidence>
<dbReference type="AlphaFoldDB" id="A0A1G5NIN2"/>
<sequence length="56" mass="6252">MNHSTHSFRLALATVHRLEVQRPSRLLALLGRLFCHERSGAVLCASPGAAVFYRPH</sequence>
<organism evidence="1 2">
    <name type="scientific">Pseudomonas oryzihabitans</name>
    <dbReference type="NCBI Taxonomy" id="47885"/>
    <lineage>
        <taxon>Bacteria</taxon>
        <taxon>Pseudomonadati</taxon>
        <taxon>Pseudomonadota</taxon>
        <taxon>Gammaproteobacteria</taxon>
        <taxon>Pseudomonadales</taxon>
        <taxon>Pseudomonadaceae</taxon>
        <taxon>Pseudomonas</taxon>
    </lineage>
</organism>
<evidence type="ECO:0000313" key="1">
    <source>
        <dbReference type="EMBL" id="SCZ36589.1"/>
    </source>
</evidence>
<name>A0A1G5NIN2_9PSED</name>
<dbReference type="EMBL" id="FMWB01000006">
    <property type="protein sequence ID" value="SCZ36589.1"/>
    <property type="molecule type" value="Genomic_DNA"/>
</dbReference>
<reference evidence="2" key="1">
    <citation type="submission" date="2016-10" db="EMBL/GenBank/DDBJ databases">
        <authorList>
            <person name="de Groot N.N."/>
        </authorList>
    </citation>
    <scope>NUCLEOTIDE SEQUENCE [LARGE SCALE GENOMIC DNA]</scope>
    <source>
        <strain evidence="2">DSM 15758</strain>
    </source>
</reference>
<dbReference type="Proteomes" id="UP000183046">
    <property type="component" value="Unassembled WGS sequence"/>
</dbReference>
<accession>A0A1G5NIN2</accession>
<comment type="caution">
    <text evidence="1">The sequence shown here is derived from an EMBL/GenBank/DDBJ whole genome shotgun (WGS) entry which is preliminary data.</text>
</comment>